<reference evidence="2 3" key="1">
    <citation type="journal article" date="2020" name="Cell">
        <title>Large-Scale Comparative Analyses of Tick Genomes Elucidate Their Genetic Diversity and Vector Capacities.</title>
        <authorList>
            <consortium name="Tick Genome and Microbiome Consortium (TIGMIC)"/>
            <person name="Jia N."/>
            <person name="Wang J."/>
            <person name="Shi W."/>
            <person name="Du L."/>
            <person name="Sun Y."/>
            <person name="Zhan W."/>
            <person name="Jiang J.F."/>
            <person name="Wang Q."/>
            <person name="Zhang B."/>
            <person name="Ji P."/>
            <person name="Bell-Sakyi L."/>
            <person name="Cui X.M."/>
            <person name="Yuan T.T."/>
            <person name="Jiang B.G."/>
            <person name="Yang W.F."/>
            <person name="Lam T.T."/>
            <person name="Chang Q.C."/>
            <person name="Ding S.J."/>
            <person name="Wang X.J."/>
            <person name="Zhu J.G."/>
            <person name="Ruan X.D."/>
            <person name="Zhao L."/>
            <person name="Wei J.T."/>
            <person name="Ye R.Z."/>
            <person name="Que T.C."/>
            <person name="Du C.H."/>
            <person name="Zhou Y.H."/>
            <person name="Cheng J.X."/>
            <person name="Dai P.F."/>
            <person name="Guo W.B."/>
            <person name="Han X.H."/>
            <person name="Huang E.J."/>
            <person name="Li L.F."/>
            <person name="Wei W."/>
            <person name="Gao Y.C."/>
            <person name="Liu J.Z."/>
            <person name="Shao H.Z."/>
            <person name="Wang X."/>
            <person name="Wang C.C."/>
            <person name="Yang T.C."/>
            <person name="Huo Q.B."/>
            <person name="Li W."/>
            <person name="Chen H.Y."/>
            <person name="Chen S.E."/>
            <person name="Zhou L.G."/>
            <person name="Ni X.B."/>
            <person name="Tian J.H."/>
            <person name="Sheng Y."/>
            <person name="Liu T."/>
            <person name="Pan Y.S."/>
            <person name="Xia L.Y."/>
            <person name="Li J."/>
            <person name="Zhao F."/>
            <person name="Cao W.C."/>
        </authorList>
    </citation>
    <scope>NUCLEOTIDE SEQUENCE [LARGE SCALE GENOMIC DNA]</scope>
    <source>
        <strain evidence="2">HaeL-2018</strain>
    </source>
</reference>
<feature type="region of interest" description="Disordered" evidence="1">
    <location>
        <begin position="1"/>
        <end position="60"/>
    </location>
</feature>
<protein>
    <submittedName>
        <fullName evidence="2">Uncharacterized protein</fullName>
    </submittedName>
</protein>
<dbReference type="Proteomes" id="UP000821853">
    <property type="component" value="Unassembled WGS sequence"/>
</dbReference>
<feature type="compositionally biased region" description="Polar residues" evidence="1">
    <location>
        <begin position="10"/>
        <end position="21"/>
    </location>
</feature>
<evidence type="ECO:0000313" key="2">
    <source>
        <dbReference type="EMBL" id="KAH9377931.1"/>
    </source>
</evidence>
<sequence>MLDVMVAEASGNNDGTEQFTQRAEEGRQVARLSNRNQPRYDDSRYNQRHRLPDFQQRDMV</sequence>
<keyword evidence="3" id="KW-1185">Reference proteome</keyword>
<dbReference type="AlphaFoldDB" id="A0A9J6GRW2"/>
<comment type="caution">
    <text evidence="2">The sequence shown here is derived from an EMBL/GenBank/DDBJ whole genome shotgun (WGS) entry which is preliminary data.</text>
</comment>
<accession>A0A9J6GRW2</accession>
<evidence type="ECO:0000313" key="3">
    <source>
        <dbReference type="Proteomes" id="UP000821853"/>
    </source>
</evidence>
<proteinExistence type="predicted"/>
<evidence type="ECO:0000256" key="1">
    <source>
        <dbReference type="SAM" id="MobiDB-lite"/>
    </source>
</evidence>
<name>A0A9J6GRW2_HAELO</name>
<dbReference type="VEuPathDB" id="VectorBase:HLOH_046105"/>
<dbReference type="EMBL" id="JABSTR010000008">
    <property type="protein sequence ID" value="KAH9377931.1"/>
    <property type="molecule type" value="Genomic_DNA"/>
</dbReference>
<organism evidence="2 3">
    <name type="scientific">Haemaphysalis longicornis</name>
    <name type="common">Bush tick</name>
    <dbReference type="NCBI Taxonomy" id="44386"/>
    <lineage>
        <taxon>Eukaryota</taxon>
        <taxon>Metazoa</taxon>
        <taxon>Ecdysozoa</taxon>
        <taxon>Arthropoda</taxon>
        <taxon>Chelicerata</taxon>
        <taxon>Arachnida</taxon>
        <taxon>Acari</taxon>
        <taxon>Parasitiformes</taxon>
        <taxon>Ixodida</taxon>
        <taxon>Ixodoidea</taxon>
        <taxon>Ixodidae</taxon>
        <taxon>Haemaphysalinae</taxon>
        <taxon>Haemaphysalis</taxon>
    </lineage>
</organism>
<gene>
    <name evidence="2" type="ORF">HPB48_010432</name>
</gene>
<feature type="compositionally biased region" description="Basic and acidic residues" evidence="1">
    <location>
        <begin position="38"/>
        <end position="60"/>
    </location>
</feature>